<dbReference type="SUPFAM" id="SSF56112">
    <property type="entry name" value="Protein kinase-like (PK-like)"/>
    <property type="match status" value="1"/>
</dbReference>
<dbReference type="PROSITE" id="PS50011">
    <property type="entry name" value="PROTEIN_KINASE_DOM"/>
    <property type="match status" value="1"/>
</dbReference>
<feature type="binding site" evidence="21">
    <location>
        <position position="381"/>
    </location>
    <ligand>
        <name>ATP</name>
        <dbReference type="ChEBI" id="CHEBI:30616"/>
    </ligand>
</feature>
<dbReference type="Gene3D" id="3.30.200.20">
    <property type="entry name" value="Phosphorylase Kinase, domain 1"/>
    <property type="match status" value="1"/>
</dbReference>
<dbReference type="FunFam" id="2.60.120.200:FF:000103">
    <property type="entry name" value="L-type lectin-domain containing receptor kinase IX.1"/>
    <property type="match status" value="1"/>
</dbReference>
<dbReference type="Gene3D" id="2.60.120.200">
    <property type="match status" value="1"/>
</dbReference>
<feature type="chain" id="PRO_5035428126" evidence="23">
    <location>
        <begin position="28"/>
        <end position="677"/>
    </location>
</feature>
<evidence type="ECO:0000256" key="5">
    <source>
        <dbReference type="ARBA" id="ARBA00022527"/>
    </source>
</evidence>
<dbReference type="Proteomes" id="UP000797356">
    <property type="component" value="Chromosome 1"/>
</dbReference>
<dbReference type="OrthoDB" id="4062651at2759"/>
<evidence type="ECO:0000256" key="23">
    <source>
        <dbReference type="SAM" id="SignalP"/>
    </source>
</evidence>
<evidence type="ECO:0000259" key="24">
    <source>
        <dbReference type="PROSITE" id="PS50011"/>
    </source>
</evidence>
<evidence type="ECO:0000256" key="13">
    <source>
        <dbReference type="ARBA" id="ARBA00022840"/>
    </source>
</evidence>
<evidence type="ECO:0000256" key="21">
    <source>
        <dbReference type="PROSITE-ProRule" id="PRU10141"/>
    </source>
</evidence>
<evidence type="ECO:0000256" key="4">
    <source>
        <dbReference type="ARBA" id="ARBA00022475"/>
    </source>
</evidence>
<protein>
    <submittedName>
        <fullName evidence="25">L-type lectin-domain containing receptor kinase IX.1</fullName>
    </submittedName>
</protein>
<evidence type="ECO:0000256" key="11">
    <source>
        <dbReference type="ARBA" id="ARBA00022777"/>
    </source>
</evidence>
<dbReference type="Gene3D" id="1.10.510.10">
    <property type="entry name" value="Transferase(Phosphotransferase) domain 1"/>
    <property type="match status" value="1"/>
</dbReference>
<dbReference type="Pfam" id="PF00139">
    <property type="entry name" value="Lectin_legB"/>
    <property type="match status" value="1"/>
</dbReference>
<dbReference type="InterPro" id="IPR013320">
    <property type="entry name" value="ConA-like_dom_sf"/>
</dbReference>
<dbReference type="SMART" id="SM00220">
    <property type="entry name" value="S_TKc"/>
    <property type="match status" value="1"/>
</dbReference>
<keyword evidence="9" id="KW-0430">Lectin</keyword>
<keyword evidence="26" id="KW-1185">Reference proteome</keyword>
<dbReference type="GO" id="GO:0005524">
    <property type="term" value="F:ATP binding"/>
    <property type="evidence" value="ECO:0007669"/>
    <property type="project" value="UniProtKB-UniRule"/>
</dbReference>
<evidence type="ECO:0000256" key="1">
    <source>
        <dbReference type="ARBA" id="ARBA00004251"/>
    </source>
</evidence>
<feature type="domain" description="Protein kinase" evidence="24">
    <location>
        <begin position="352"/>
        <end position="630"/>
    </location>
</feature>
<comment type="caution">
    <text evidence="25">The sequence shown here is derived from an EMBL/GenBank/DDBJ whole genome shotgun (WGS) entry which is preliminary data.</text>
</comment>
<dbReference type="CDD" id="cd14066">
    <property type="entry name" value="STKc_IRAK"/>
    <property type="match status" value="1"/>
</dbReference>
<keyword evidence="17" id="KW-0325">Glycoprotein</keyword>
<accession>A0A8K0HWL0</accession>
<keyword evidence="12" id="KW-0611">Plant defense</keyword>
<dbReference type="InterPro" id="IPR000985">
    <property type="entry name" value="Lectin_LegA_CS"/>
</dbReference>
<dbReference type="FunFam" id="1.10.510.10:FF:000240">
    <property type="entry name" value="Lectin-domain containing receptor kinase A4.3"/>
    <property type="match status" value="1"/>
</dbReference>
<dbReference type="InterPro" id="IPR008271">
    <property type="entry name" value="Ser/Thr_kinase_AS"/>
</dbReference>
<dbReference type="InterPro" id="IPR000719">
    <property type="entry name" value="Prot_kinase_dom"/>
</dbReference>
<comment type="function">
    <text evidence="19">Promotes hydrogen peroxide H(2)O(2) production and cell death.</text>
</comment>
<reference evidence="25" key="2">
    <citation type="submission" date="2019-07" db="EMBL/GenBank/DDBJ databases">
        <authorList>
            <person name="Yang Y."/>
            <person name="Bocs S."/>
            <person name="Baudouin L."/>
        </authorList>
    </citation>
    <scope>NUCLEOTIDE SEQUENCE</scope>
    <source>
        <tissue evidence="25">Spear leaf of Hainan Tall coconut</tissue>
    </source>
</reference>
<reference evidence="25" key="1">
    <citation type="journal article" date="2017" name="Gigascience">
        <title>The genome draft of coconut (Cocos nucifera).</title>
        <authorList>
            <person name="Xiao Y."/>
            <person name="Xu P."/>
            <person name="Fan H."/>
            <person name="Baudouin L."/>
            <person name="Xia W."/>
            <person name="Bocs S."/>
            <person name="Xu J."/>
            <person name="Li Q."/>
            <person name="Guo A."/>
            <person name="Zhou L."/>
            <person name="Li J."/>
            <person name="Wu Y."/>
            <person name="Ma Z."/>
            <person name="Armero A."/>
            <person name="Issali A.E."/>
            <person name="Liu N."/>
            <person name="Peng M."/>
            <person name="Yang Y."/>
        </authorList>
    </citation>
    <scope>NUCLEOTIDE SEQUENCE</scope>
    <source>
        <tissue evidence="25">Spear leaf of Hainan Tall coconut</tissue>
    </source>
</reference>
<evidence type="ECO:0000256" key="7">
    <source>
        <dbReference type="ARBA" id="ARBA00022692"/>
    </source>
</evidence>
<dbReference type="FunFam" id="3.30.200.20:FF:000168">
    <property type="entry name" value="L-type lectin-domain containing receptor kinase IX.1"/>
    <property type="match status" value="1"/>
</dbReference>
<dbReference type="InterPro" id="IPR050528">
    <property type="entry name" value="L-type_Lectin-RKs"/>
</dbReference>
<dbReference type="InterPro" id="IPR011009">
    <property type="entry name" value="Kinase-like_dom_sf"/>
</dbReference>
<evidence type="ECO:0000256" key="10">
    <source>
        <dbReference type="ARBA" id="ARBA00022741"/>
    </source>
</evidence>
<dbReference type="PANTHER" id="PTHR27007">
    <property type="match status" value="1"/>
</dbReference>
<evidence type="ECO:0000256" key="22">
    <source>
        <dbReference type="SAM" id="Phobius"/>
    </source>
</evidence>
<dbReference type="GO" id="GO:0004674">
    <property type="term" value="F:protein serine/threonine kinase activity"/>
    <property type="evidence" value="ECO:0007669"/>
    <property type="project" value="UniProtKB-KW"/>
</dbReference>
<keyword evidence="5" id="KW-0723">Serine/threonine-protein kinase</keyword>
<dbReference type="Pfam" id="PF00069">
    <property type="entry name" value="Pkinase"/>
    <property type="match status" value="1"/>
</dbReference>
<keyword evidence="7 22" id="KW-0812">Transmembrane</keyword>
<dbReference type="GO" id="GO:0005886">
    <property type="term" value="C:plasma membrane"/>
    <property type="evidence" value="ECO:0007669"/>
    <property type="project" value="UniProtKB-SubCell"/>
</dbReference>
<evidence type="ECO:0000256" key="19">
    <source>
        <dbReference type="ARBA" id="ARBA00058818"/>
    </source>
</evidence>
<keyword evidence="8 23" id="KW-0732">Signal</keyword>
<dbReference type="PROSITE" id="PS00308">
    <property type="entry name" value="LECTIN_LEGUME_ALPHA"/>
    <property type="match status" value="1"/>
</dbReference>
<dbReference type="InterPro" id="IPR001220">
    <property type="entry name" value="Legume_lectin_dom"/>
</dbReference>
<evidence type="ECO:0000256" key="9">
    <source>
        <dbReference type="ARBA" id="ARBA00022734"/>
    </source>
</evidence>
<evidence type="ECO:0000256" key="14">
    <source>
        <dbReference type="ARBA" id="ARBA00022989"/>
    </source>
</evidence>
<comment type="function">
    <text evidence="18">Involved in resistance response to the pathogenic oomycetes Phytophthora infestans and Phytophthora capsici.</text>
</comment>
<evidence type="ECO:0000256" key="12">
    <source>
        <dbReference type="ARBA" id="ARBA00022821"/>
    </source>
</evidence>
<evidence type="ECO:0000256" key="18">
    <source>
        <dbReference type="ARBA" id="ARBA00058054"/>
    </source>
</evidence>
<comment type="subcellular location">
    <subcellularLocation>
        <location evidence="1">Cell membrane</location>
        <topology evidence="1">Single-pass type I membrane protein</topology>
    </subcellularLocation>
</comment>
<dbReference type="AlphaFoldDB" id="A0A8K0HWL0"/>
<evidence type="ECO:0000256" key="20">
    <source>
        <dbReference type="ARBA" id="ARBA00063357"/>
    </source>
</evidence>
<evidence type="ECO:0000256" key="3">
    <source>
        <dbReference type="ARBA" id="ARBA00010217"/>
    </source>
</evidence>
<name>A0A8K0HWL0_COCNU</name>
<gene>
    <name evidence="25" type="ORF">COCNU_01G018190</name>
</gene>
<sequence>MVLFNSSPRSLVPLLHLLCLIFPLANPLSFNFPSFNTDDRNITYDGDAYPMNHIIQLTKNQLDSSIERSVGRITYPMPVPIWDKASNELANFSTCFSFTINGFNKNVSADGLAFFLSSFPSKTPNNSYGGALGLFNRTGANTTADPVVAIEFDTFKNPEYNDSSSNHIGIDVNTIFSVAWLDLNVSIRQKFEFDACVSYDATSKNLSVLLTTPKNHTGTWSLSYGVDLSQVLPEKVAVGFSAATGNQVESHCLSSWNFSSSDLSHQDSGPNPHQTTNSGHKPSFKRFGLAIGIGMLVCGLVLIWLGRCLYKMAVTGKKEEMAIDSLIHDSFERGTGPRRYSYSVLVSATKSFSREGKLGEGGFGEVYRGVLHDSKLEVAIKRISRGSNQGTKEYISEVTIISRLRHRNLVQLIGFCHERGDLLLVYEYMPNKSLEYHLYSEERLLSWPERYKIAQGLASALLYLHEEWEQCVVHRDVKPSNVMLDSEFNAKLGDFGLARLMDHDSNPETTILAGTMGYIAPEYATTGKASKESDVYSFGVVILEIACGRKPIEAKEKRGKVKLVEWVWELYGNKMCLNAADQKLKMEYDPQQMEQLMILGLWCAHPDYTQRPSIRHVINVLKFNAPLPFLPPKMPVPMFYSPPIEASSLCNSNSTVSTQSSLGIEDGKPCHKVGHTR</sequence>
<feature type="signal peptide" evidence="23">
    <location>
        <begin position="1"/>
        <end position="27"/>
    </location>
</feature>
<comment type="similarity">
    <text evidence="3">In the C-terminal section; belongs to the protein kinase superfamily. Ser/Thr protein kinase family.</text>
</comment>
<dbReference type="InterPro" id="IPR017441">
    <property type="entry name" value="Protein_kinase_ATP_BS"/>
</dbReference>
<comment type="similarity">
    <text evidence="2">In the N-terminal section; belongs to the leguminous lectin family.</text>
</comment>
<dbReference type="PROSITE" id="PS00108">
    <property type="entry name" value="PROTEIN_KINASE_ST"/>
    <property type="match status" value="1"/>
</dbReference>
<keyword evidence="11 25" id="KW-0418">Kinase</keyword>
<evidence type="ECO:0000256" key="2">
    <source>
        <dbReference type="ARBA" id="ARBA00008536"/>
    </source>
</evidence>
<evidence type="ECO:0000313" key="25">
    <source>
        <dbReference type="EMBL" id="KAG1327885.1"/>
    </source>
</evidence>
<proteinExistence type="inferred from homology"/>
<evidence type="ECO:0000256" key="15">
    <source>
        <dbReference type="ARBA" id="ARBA00023136"/>
    </source>
</evidence>
<comment type="subunit">
    <text evidence="20">Interacts with ABCG40.</text>
</comment>
<evidence type="ECO:0000256" key="6">
    <source>
        <dbReference type="ARBA" id="ARBA00022679"/>
    </source>
</evidence>
<keyword evidence="15 22" id="KW-0472">Membrane</keyword>
<keyword evidence="10 21" id="KW-0547">Nucleotide-binding</keyword>
<keyword evidence="4" id="KW-1003">Cell membrane</keyword>
<evidence type="ECO:0000256" key="8">
    <source>
        <dbReference type="ARBA" id="ARBA00022729"/>
    </source>
</evidence>
<feature type="transmembrane region" description="Helical" evidence="22">
    <location>
        <begin position="287"/>
        <end position="310"/>
    </location>
</feature>
<evidence type="ECO:0000256" key="16">
    <source>
        <dbReference type="ARBA" id="ARBA00023170"/>
    </source>
</evidence>
<keyword evidence="16 25" id="KW-0675">Receptor</keyword>
<dbReference type="PROSITE" id="PS00107">
    <property type="entry name" value="PROTEIN_KINASE_ATP"/>
    <property type="match status" value="1"/>
</dbReference>
<dbReference type="CDD" id="cd06899">
    <property type="entry name" value="lectin_legume_LecRK_Arcelin_ConA"/>
    <property type="match status" value="1"/>
</dbReference>
<evidence type="ECO:0000313" key="26">
    <source>
        <dbReference type="Proteomes" id="UP000797356"/>
    </source>
</evidence>
<evidence type="ECO:0000256" key="17">
    <source>
        <dbReference type="ARBA" id="ARBA00023180"/>
    </source>
</evidence>
<dbReference type="GO" id="GO:0002229">
    <property type="term" value="P:defense response to oomycetes"/>
    <property type="evidence" value="ECO:0007669"/>
    <property type="project" value="UniProtKB-ARBA"/>
</dbReference>
<dbReference type="GO" id="GO:0030246">
    <property type="term" value="F:carbohydrate binding"/>
    <property type="evidence" value="ECO:0007669"/>
    <property type="project" value="UniProtKB-KW"/>
</dbReference>
<dbReference type="EMBL" id="CM017872">
    <property type="protein sequence ID" value="KAG1327885.1"/>
    <property type="molecule type" value="Genomic_DNA"/>
</dbReference>
<organism evidence="25 26">
    <name type="scientific">Cocos nucifera</name>
    <name type="common">Coconut palm</name>
    <dbReference type="NCBI Taxonomy" id="13894"/>
    <lineage>
        <taxon>Eukaryota</taxon>
        <taxon>Viridiplantae</taxon>
        <taxon>Streptophyta</taxon>
        <taxon>Embryophyta</taxon>
        <taxon>Tracheophyta</taxon>
        <taxon>Spermatophyta</taxon>
        <taxon>Magnoliopsida</taxon>
        <taxon>Liliopsida</taxon>
        <taxon>Arecaceae</taxon>
        <taxon>Arecoideae</taxon>
        <taxon>Cocoseae</taxon>
        <taxon>Attaleinae</taxon>
        <taxon>Cocos</taxon>
    </lineage>
</organism>
<keyword evidence="13 21" id="KW-0067">ATP-binding</keyword>
<keyword evidence="14 22" id="KW-1133">Transmembrane helix</keyword>
<dbReference type="SUPFAM" id="SSF49899">
    <property type="entry name" value="Concanavalin A-like lectins/glucanases"/>
    <property type="match status" value="1"/>
</dbReference>
<dbReference type="GO" id="GO:0009626">
    <property type="term" value="P:plant-type hypersensitive response"/>
    <property type="evidence" value="ECO:0007669"/>
    <property type="project" value="UniProtKB-ARBA"/>
</dbReference>
<keyword evidence="6" id="KW-0808">Transferase</keyword>